<reference evidence="1" key="1">
    <citation type="submission" date="2011-01" db="EMBL/GenBank/DDBJ databases">
        <title>The Genome Sequence of Nematocida parisii strain ERTm3.</title>
        <authorList>
            <consortium name="The Broad Institute Genome Sequencing Platform"/>
            <consortium name="The Broad Institute Genome Sequencing Center for Infectious Disease"/>
            <person name="Cuomo C."/>
            <person name="Troemel E."/>
            <person name="Young S.K."/>
            <person name="Zeng Q."/>
            <person name="Gargeya S."/>
            <person name="Fitzgerald M."/>
            <person name="Haas B."/>
            <person name="Abouelleil A."/>
            <person name="Alvarado L."/>
            <person name="Arachchi H.M."/>
            <person name="Berlin A."/>
            <person name="Chapman S.B."/>
            <person name="Gearin G."/>
            <person name="Goldberg J."/>
            <person name="Griggs A."/>
            <person name="Gujja S."/>
            <person name="Hansen M."/>
            <person name="Heiman D."/>
            <person name="Howarth C."/>
            <person name="Larimer J."/>
            <person name="Lui A."/>
            <person name="MacDonald P.J.P."/>
            <person name="McCowen C."/>
            <person name="Montmayeur A."/>
            <person name="Murphy C."/>
            <person name="Neiman D."/>
            <person name="Pearson M."/>
            <person name="Priest M."/>
            <person name="Roberts A."/>
            <person name="Saif S."/>
            <person name="Shea T."/>
            <person name="Sisk P."/>
            <person name="Stolte C."/>
            <person name="Sykes S."/>
            <person name="Wortman J."/>
            <person name="Nusbaum C."/>
            <person name="Birren B."/>
        </authorList>
    </citation>
    <scope>NUCLEOTIDE SEQUENCE</scope>
    <source>
        <strain evidence="1">ERTm3</strain>
    </source>
</reference>
<accession>I3EGN5</accession>
<dbReference type="Pfam" id="PF17012">
    <property type="entry name" value="DUF5091"/>
    <property type="match status" value="1"/>
</dbReference>
<dbReference type="InterPro" id="IPR031527">
    <property type="entry name" value="DUF5091"/>
</dbReference>
<proteinExistence type="predicted"/>
<dbReference type="OrthoDB" id="2193909at2759"/>
<dbReference type="InParanoid" id="I3EGN5"/>
<name>I3EGN5_NEMP3</name>
<protein>
    <submittedName>
        <fullName evidence="1">Uncharacterized protein</fullName>
    </submittedName>
</protein>
<dbReference type="OMA" id="YIRVNTY"/>
<gene>
    <name evidence="1" type="ORF">NEQG_01072</name>
</gene>
<organism evidence="1 2">
    <name type="scientific">Nematocida parisii (strain ERTm3)</name>
    <name type="common">Nematode killer fungus</name>
    <dbReference type="NCBI Taxonomy" id="935791"/>
    <lineage>
        <taxon>Eukaryota</taxon>
        <taxon>Fungi</taxon>
        <taxon>Fungi incertae sedis</taxon>
        <taxon>Microsporidia</taxon>
        <taxon>Nematocida</taxon>
    </lineage>
</organism>
<sequence>MDSIEGNALLKKVNSLITRLDQEEMIKYFKLDGYIRVNTYFISPFSLITIKRGLKNFLVSWEMTENGWKFVFNNNACVNFKGPLTSQTKDGKIIHIKIDCAKIECNSEMHYAVLTRYFKCLDTFYFMVTEVDEEFELLTNPLGSVCGWSQLKK</sequence>
<dbReference type="AlphaFoldDB" id="I3EGN5"/>
<keyword evidence="2" id="KW-1185">Reference proteome</keyword>
<evidence type="ECO:0000313" key="1">
    <source>
        <dbReference type="EMBL" id="EIJ88382.1"/>
    </source>
</evidence>
<dbReference type="HOGENOM" id="CLU_1713232_0_0_1"/>
<evidence type="ECO:0000313" key="2">
    <source>
        <dbReference type="Proteomes" id="UP000002872"/>
    </source>
</evidence>
<dbReference type="Proteomes" id="UP000002872">
    <property type="component" value="Unassembled WGS sequence"/>
</dbReference>
<dbReference type="VEuPathDB" id="MicrosporidiaDB:NEQG_01072"/>
<dbReference type="EMBL" id="GL870878">
    <property type="protein sequence ID" value="EIJ88382.1"/>
    <property type="molecule type" value="Genomic_DNA"/>
</dbReference>